<dbReference type="GO" id="GO:0009254">
    <property type="term" value="P:peptidoglycan turnover"/>
    <property type="evidence" value="ECO:0007669"/>
    <property type="project" value="TreeGrafter"/>
</dbReference>
<dbReference type="InterPro" id="IPR005486">
    <property type="entry name" value="Glucokinase_regulatory_CS"/>
</dbReference>
<accession>A0A0B2JV55</accession>
<evidence type="ECO:0000256" key="2">
    <source>
        <dbReference type="ARBA" id="ARBA00023277"/>
    </source>
</evidence>
<dbReference type="HAMAP" id="MF_00068">
    <property type="entry name" value="MurQ"/>
    <property type="match status" value="1"/>
</dbReference>
<dbReference type="InterPro" id="IPR040190">
    <property type="entry name" value="MURQ/GCKR"/>
</dbReference>
<sequence length="302" mass="32179">MINLSQIATEQANPATRHIDELSTLDMLRTINAEDKKVACAIEPALPIIGKVVDIIAEKIKNGGRLFYIGAGTSGRLGILDAVECPPTFGTAPELVIGIIAGGTPAIFRAVEGAEDSTNLSQGDLNEYCFNDKDVLVGIAASGRTPYTLSALKYARELGATSVSLTCSPNSPMEEAAEYSIVVQPGPEVITGSTRLKAGTAQKMVLNMLSTGTMIKLGKVYGHLMVDVKASNKKLTERATRIVMEVTDCNRETAIEALNNANGKAKLAIFHIISGETIENSQRLLDEADGYIGRAIKNLNDK</sequence>
<comment type="caution">
    <text evidence="5">The sequence shown here is derived from an EMBL/GenBank/DDBJ whole genome shotgun (WGS) entry which is preliminary data.</text>
</comment>
<dbReference type="InterPro" id="IPR001347">
    <property type="entry name" value="SIS_dom"/>
</dbReference>
<dbReference type="EC" id="4.2.1.126" evidence="3"/>
<dbReference type="NCBIfam" id="NF009222">
    <property type="entry name" value="PRK12570.1"/>
    <property type="match status" value="1"/>
</dbReference>
<dbReference type="CDD" id="cd05007">
    <property type="entry name" value="SIS_Etherase"/>
    <property type="match status" value="1"/>
</dbReference>
<evidence type="ECO:0000256" key="3">
    <source>
        <dbReference type="HAMAP-Rule" id="MF_00068"/>
    </source>
</evidence>
<comment type="catalytic activity">
    <reaction evidence="3">
        <text>N-acetyl-D-muramate 6-phosphate + H2O = N-acetyl-D-glucosamine 6-phosphate + (R)-lactate</text>
        <dbReference type="Rhea" id="RHEA:26410"/>
        <dbReference type="ChEBI" id="CHEBI:15377"/>
        <dbReference type="ChEBI" id="CHEBI:16004"/>
        <dbReference type="ChEBI" id="CHEBI:57513"/>
        <dbReference type="ChEBI" id="CHEBI:58722"/>
        <dbReference type="EC" id="4.2.1.126"/>
    </reaction>
</comment>
<dbReference type="PROSITE" id="PS51464">
    <property type="entry name" value="SIS"/>
    <property type="match status" value="1"/>
</dbReference>
<dbReference type="NCBIfam" id="NF003915">
    <property type="entry name" value="PRK05441.1"/>
    <property type="match status" value="1"/>
</dbReference>
<dbReference type="GO" id="GO:0097173">
    <property type="term" value="P:N-acetylmuramic acid catabolic process"/>
    <property type="evidence" value="ECO:0007669"/>
    <property type="project" value="UniProtKB-UniPathway"/>
</dbReference>
<dbReference type="AlphaFoldDB" id="A0A0B2JV55"/>
<dbReference type="GO" id="GO:0016835">
    <property type="term" value="F:carbon-oxygen lyase activity"/>
    <property type="evidence" value="ECO:0007669"/>
    <property type="project" value="UniProtKB-UniRule"/>
</dbReference>
<dbReference type="EMBL" id="JSCE01000224">
    <property type="protein sequence ID" value="KHM50501.1"/>
    <property type="molecule type" value="Genomic_DNA"/>
</dbReference>
<reference evidence="5 6" key="1">
    <citation type="journal article" date="2013" name="PLoS ONE">
        <title>Identification and characterization of three novel lipases belonging to families II and V from Anaerovibrio lipolyticus 5ST.</title>
        <authorList>
            <person name="Prive F."/>
            <person name="Kaderbhai N.N."/>
            <person name="Girdwood S."/>
            <person name="Worgan H.J."/>
            <person name="Pinloche E."/>
            <person name="Scollan N.D."/>
            <person name="Huws S.A."/>
            <person name="Newbold C.J."/>
        </authorList>
    </citation>
    <scope>NUCLEOTIDE SEQUENCE [LARGE SCALE GENOMIC DNA]</scope>
    <source>
        <strain evidence="5 6">5S</strain>
    </source>
</reference>
<evidence type="ECO:0000256" key="1">
    <source>
        <dbReference type="ARBA" id="ARBA00023239"/>
    </source>
</evidence>
<name>A0A0B2JV55_9FIRM</name>
<dbReference type="GO" id="GO:0097367">
    <property type="term" value="F:carbohydrate derivative binding"/>
    <property type="evidence" value="ECO:0007669"/>
    <property type="project" value="InterPro"/>
</dbReference>
<dbReference type="RefSeq" id="WP_039211323.1">
    <property type="nucleotide sequence ID" value="NZ_JSCE01000224.1"/>
</dbReference>
<dbReference type="Gene3D" id="3.40.50.10490">
    <property type="entry name" value="Glucose-6-phosphate isomerase like protein, domain 1"/>
    <property type="match status" value="1"/>
</dbReference>
<dbReference type="eggNOG" id="COG2103">
    <property type="taxonomic scope" value="Bacteria"/>
</dbReference>
<evidence type="ECO:0000313" key="5">
    <source>
        <dbReference type="EMBL" id="KHM50501.1"/>
    </source>
</evidence>
<dbReference type="FunFam" id="3.40.50.10490:FF:000014">
    <property type="entry name" value="N-acetylmuramic acid 6-phosphate etherase"/>
    <property type="match status" value="1"/>
</dbReference>
<keyword evidence="6" id="KW-1185">Reference proteome</keyword>
<dbReference type="InterPro" id="IPR005488">
    <property type="entry name" value="Etherase_MurQ"/>
</dbReference>
<keyword evidence="2 3" id="KW-0119">Carbohydrate metabolism</keyword>
<proteinExistence type="inferred from homology"/>
<dbReference type="GO" id="GO:0016803">
    <property type="term" value="F:ether hydrolase activity"/>
    <property type="evidence" value="ECO:0007669"/>
    <property type="project" value="TreeGrafter"/>
</dbReference>
<evidence type="ECO:0000259" key="4">
    <source>
        <dbReference type="PROSITE" id="PS51464"/>
    </source>
</evidence>
<comment type="similarity">
    <text evidence="3">Belongs to the GCKR-like family. MurNAc-6-P etherase subfamily.</text>
</comment>
<dbReference type="PANTHER" id="PTHR10088:SF4">
    <property type="entry name" value="GLUCOKINASE REGULATORY PROTEIN"/>
    <property type="match status" value="1"/>
</dbReference>
<dbReference type="Pfam" id="PF22645">
    <property type="entry name" value="GKRP_SIS_N"/>
    <property type="match status" value="1"/>
</dbReference>
<dbReference type="NCBIfam" id="TIGR00274">
    <property type="entry name" value="N-acetylmuramic acid 6-phosphate etherase"/>
    <property type="match status" value="1"/>
</dbReference>
<protein>
    <recommendedName>
        <fullName evidence="3">N-acetylmuramic acid 6-phosphate etherase</fullName>
        <shortName evidence="3">MurNAc-6-P etherase</shortName>
        <ecNumber evidence="3">4.2.1.126</ecNumber>
    </recommendedName>
    <alternativeName>
        <fullName evidence="3">N-acetylmuramic acid 6-phosphate hydrolase</fullName>
    </alternativeName>
    <alternativeName>
        <fullName evidence="3">N-acetylmuramic acid 6-phosphate lyase</fullName>
    </alternativeName>
</protein>
<organism evidence="5 6">
    <name type="scientific">Anaerovibrio lipolyticus</name>
    <dbReference type="NCBI Taxonomy" id="82374"/>
    <lineage>
        <taxon>Bacteria</taxon>
        <taxon>Bacillati</taxon>
        <taxon>Bacillota</taxon>
        <taxon>Negativicutes</taxon>
        <taxon>Selenomonadales</taxon>
        <taxon>Selenomonadaceae</taxon>
        <taxon>Anaerovibrio</taxon>
    </lineage>
</organism>
<gene>
    <name evidence="3 5" type="primary">murQ</name>
    <name evidence="5" type="ORF">NZ47_12205</name>
</gene>
<keyword evidence="1 3" id="KW-0456">Lyase</keyword>
<dbReference type="PANTHER" id="PTHR10088">
    <property type="entry name" value="GLUCOKINASE REGULATORY PROTEIN"/>
    <property type="match status" value="1"/>
</dbReference>
<comment type="miscellaneous">
    <text evidence="3">A lyase-type mechanism (elimination/hydration) is suggested for the cleavage of the lactyl ether bond of MurNAc 6-phosphate, with the formation of an alpha,beta-unsaturated aldehyde intermediate with (E)-stereochemistry, followed by the syn addition of water to give product.</text>
</comment>
<dbReference type="STRING" id="82374.NZ47_12205"/>
<comment type="pathway">
    <text evidence="3">Amino-sugar metabolism; N-acetylmuramate degradation.</text>
</comment>
<comment type="subunit">
    <text evidence="3">Homodimer.</text>
</comment>
<dbReference type="InterPro" id="IPR046348">
    <property type="entry name" value="SIS_dom_sf"/>
</dbReference>
<dbReference type="PROSITE" id="PS01272">
    <property type="entry name" value="GCKR"/>
    <property type="match status" value="1"/>
</dbReference>
<feature type="active site" evidence="3">
    <location>
        <position position="115"/>
    </location>
</feature>
<feature type="domain" description="SIS" evidence="4">
    <location>
        <begin position="56"/>
        <end position="219"/>
    </location>
</feature>
<dbReference type="GO" id="GO:0046348">
    <property type="term" value="P:amino sugar catabolic process"/>
    <property type="evidence" value="ECO:0007669"/>
    <property type="project" value="InterPro"/>
</dbReference>
<evidence type="ECO:0000313" key="6">
    <source>
        <dbReference type="Proteomes" id="UP000030993"/>
    </source>
</evidence>
<dbReference type="SUPFAM" id="SSF53697">
    <property type="entry name" value="SIS domain"/>
    <property type="match status" value="1"/>
</dbReference>
<dbReference type="UniPathway" id="UPA00342"/>
<comment type="function">
    <text evidence="3">Specifically catalyzes the cleavage of the D-lactyl ether substituent of MurNAc 6-phosphate, producing GlcNAc 6-phosphate and D-lactate.</text>
</comment>
<feature type="active site" description="Proton donor" evidence="3">
    <location>
        <position position="84"/>
    </location>
</feature>
<dbReference type="Proteomes" id="UP000030993">
    <property type="component" value="Unassembled WGS sequence"/>
</dbReference>
<dbReference type="Gene3D" id="1.10.8.1080">
    <property type="match status" value="1"/>
</dbReference>